<evidence type="ECO:0000313" key="3">
    <source>
        <dbReference type="Proteomes" id="UP000593591"/>
    </source>
</evidence>
<organism evidence="2 3">
    <name type="scientific">Treponema rectale</name>
    <dbReference type="NCBI Taxonomy" id="744512"/>
    <lineage>
        <taxon>Bacteria</taxon>
        <taxon>Pseudomonadati</taxon>
        <taxon>Spirochaetota</taxon>
        <taxon>Spirochaetia</taxon>
        <taxon>Spirochaetales</taxon>
        <taxon>Treponemataceae</taxon>
        <taxon>Treponema</taxon>
    </lineage>
</organism>
<protein>
    <submittedName>
        <fullName evidence="2">Uncharacterized protein</fullName>
    </submittedName>
</protein>
<keyword evidence="1" id="KW-0732">Signal</keyword>
<sequence length="421" mass="47206">MKWRLLTAMLSVTTVTAFAGAISGTLAWYEYSTRAALSYEGTSVFNTEQLQIGLKTSYDVKLVNRLVFESNTHGTNTSDIHSYILKVDENSAFSEIVDVDENSDGVLDTTYWFVRPGQALKPEVIANYLGKTNSNYDSILGSNVLCPVTSKAHGLDDEITTLYKNPYAGENTFSLATGYEYSKVSFAFRVLSTSNSSFLPNQDVWLKDAYCKANNDTSDAIRLYIQGDRKTSTGREETHTLFNPSSDEDSFDVVAGLLDLNKDGYYDYTGSLFDKNKRTELIYGIDNQTIDSSLLHRFTSSDYENINAYEYNNINQYEDIDENSEFNTFYARHDIGTNGFVDYTGLDLPKAYYSGKNSIYPIDDHGTLSGGKILTSTSNDTLAIASLDMTIFLEGWNHSVIDQTIGYYYNLGLTFQINRVE</sequence>
<dbReference type="AlphaFoldDB" id="A0A7M1XHY3"/>
<feature type="chain" id="PRO_5032387812" evidence="1">
    <location>
        <begin position="20"/>
        <end position="421"/>
    </location>
</feature>
<dbReference type="KEGG" id="trc:DYE49_00060"/>
<name>A0A7M1XHY3_9SPIR</name>
<evidence type="ECO:0000256" key="1">
    <source>
        <dbReference type="SAM" id="SignalP"/>
    </source>
</evidence>
<gene>
    <name evidence="2" type="ORF">DYE49_00060</name>
</gene>
<evidence type="ECO:0000313" key="2">
    <source>
        <dbReference type="EMBL" id="QOS38933.1"/>
    </source>
</evidence>
<accession>A0A7M1XHY3</accession>
<proteinExistence type="predicted"/>
<dbReference type="EMBL" id="CP031517">
    <property type="protein sequence ID" value="QOS38933.1"/>
    <property type="molecule type" value="Genomic_DNA"/>
</dbReference>
<feature type="signal peptide" evidence="1">
    <location>
        <begin position="1"/>
        <end position="19"/>
    </location>
</feature>
<reference evidence="2 3" key="1">
    <citation type="submission" date="2018-08" db="EMBL/GenBank/DDBJ databases">
        <title>The first complete genome of Treponema rectale (CHPAT), a commensal spirochete of the bovine rectum.</title>
        <authorList>
            <person name="Staton G.J."/>
            <person name="Clegg S.R."/>
            <person name="Carter S.D."/>
            <person name="Radford A.D."/>
            <person name="Darby A."/>
            <person name="Hall N."/>
            <person name="Birtles R.J."/>
            <person name="Evans N.J."/>
        </authorList>
    </citation>
    <scope>NUCLEOTIDE SEQUENCE [LARGE SCALE GENOMIC DNA]</scope>
    <source>
        <strain evidence="2 3">CHPA</strain>
    </source>
</reference>
<dbReference type="Proteomes" id="UP000593591">
    <property type="component" value="Chromosome"/>
</dbReference>